<reference evidence="1" key="1">
    <citation type="submission" date="2021-08" db="EMBL/GenBank/DDBJ databases">
        <title>The first chromosome-level gecko genome reveals the dynamic sex chromosomes of Neotropical dwarf geckos (Sphaerodactylidae: Sphaerodactylus).</title>
        <authorList>
            <person name="Pinto B.J."/>
            <person name="Keating S.E."/>
            <person name="Gamble T."/>
        </authorList>
    </citation>
    <scope>NUCLEOTIDE SEQUENCE</scope>
    <source>
        <strain evidence="1">TG3544</strain>
    </source>
</reference>
<keyword evidence="2" id="KW-1185">Reference proteome</keyword>
<name>A0ACB8EFG1_9SAUR</name>
<gene>
    <name evidence="1" type="ORF">K3G42_003434</name>
</gene>
<evidence type="ECO:0000313" key="1">
    <source>
        <dbReference type="EMBL" id="KAH7991237.1"/>
    </source>
</evidence>
<comment type="caution">
    <text evidence="1">The sequence shown here is derived from an EMBL/GenBank/DDBJ whole genome shotgun (WGS) entry which is preliminary data.</text>
</comment>
<proteinExistence type="predicted"/>
<organism evidence="1 2">
    <name type="scientific">Sphaerodactylus townsendi</name>
    <dbReference type="NCBI Taxonomy" id="933632"/>
    <lineage>
        <taxon>Eukaryota</taxon>
        <taxon>Metazoa</taxon>
        <taxon>Chordata</taxon>
        <taxon>Craniata</taxon>
        <taxon>Vertebrata</taxon>
        <taxon>Euteleostomi</taxon>
        <taxon>Lepidosauria</taxon>
        <taxon>Squamata</taxon>
        <taxon>Bifurcata</taxon>
        <taxon>Gekkota</taxon>
        <taxon>Sphaerodactylidae</taxon>
        <taxon>Sphaerodactylus</taxon>
    </lineage>
</organism>
<protein>
    <submittedName>
        <fullName evidence="1">Uncharacterized protein</fullName>
    </submittedName>
</protein>
<sequence length="111" mass="12148">MDYCCHGDNQTPLSQPSSPQARRVWKHPRNKVPSLSPASMFPACSNQTLPSQPSLSQLARLNWSFLGVWDIGSPSMALRTHSTARESSLLGTDPKFTNLSDSMSYHITGSG</sequence>
<accession>A0ACB8EFG1</accession>
<dbReference type="EMBL" id="CM037616">
    <property type="protein sequence ID" value="KAH7991237.1"/>
    <property type="molecule type" value="Genomic_DNA"/>
</dbReference>
<dbReference type="Proteomes" id="UP000827872">
    <property type="component" value="Linkage Group LG03"/>
</dbReference>
<evidence type="ECO:0000313" key="2">
    <source>
        <dbReference type="Proteomes" id="UP000827872"/>
    </source>
</evidence>